<comment type="caution">
    <text evidence="4">The sequence shown here is derived from an EMBL/GenBank/DDBJ whole genome shotgun (WGS) entry which is preliminary data.</text>
</comment>
<keyword evidence="1" id="KW-0812">Transmembrane</keyword>
<dbReference type="EMBL" id="LBZA01000047">
    <property type="protein sequence ID" value="KKR62279.1"/>
    <property type="molecule type" value="Genomic_DNA"/>
</dbReference>
<keyword evidence="1" id="KW-1133">Transmembrane helix</keyword>
<dbReference type="Proteomes" id="UP000034293">
    <property type="component" value="Unassembled WGS sequence"/>
</dbReference>
<keyword evidence="1" id="KW-0472">Membrane</keyword>
<gene>
    <name evidence="4" type="ORF">UU02_C0047G0009</name>
</gene>
<dbReference type="InterPro" id="IPR035328">
    <property type="entry name" value="DUF3048_C"/>
</dbReference>
<dbReference type="Pfam" id="PF17479">
    <property type="entry name" value="DUF3048_C"/>
    <property type="match status" value="1"/>
</dbReference>
<organism evidence="4 5">
    <name type="scientific">Candidatus Woesebacteria bacterium GW2011_GWA1_40_43</name>
    <dbReference type="NCBI Taxonomy" id="1618553"/>
    <lineage>
        <taxon>Bacteria</taxon>
        <taxon>Candidatus Woeseibacteriota</taxon>
    </lineage>
</organism>
<feature type="domain" description="DUF3048" evidence="3">
    <location>
        <begin position="297"/>
        <end position="402"/>
    </location>
</feature>
<evidence type="ECO:0008006" key="6">
    <source>
        <dbReference type="Google" id="ProtNLM"/>
    </source>
</evidence>
<sequence length="413" mass="45835">MDKFSFKNLFGSKKSVVIASFIGLFLISVGISLVVFYYVSPQGASKLLSGVGKKTKININLPKTEECPINGQMYTKAESEIWGERRPVTAMIENHVEARPESGLSRADVIYEVVAEGGITRFMSVFYCGAAAEDVQVAPIRSARVYFINMAAGYGKDPIFLHQGGANNICSTCPGGVKPSSQIDPTVNTVTLLEKLGWGGGSDGNNFDGGYNIGYPIVIRNQYRLDSNNASAWEHAVVADLDEVWKEAGKRGYNYEDSNGTAWTEGFRKWLFQDGKAATSPMAFDIKFNFWESMPGYDVEWKYDSTTNSYLRFNGGSAHLEWEFDKPQLSAKNVVIMFVAEKGPVDTERHMFYQVIGTGKALIFQNGEVIQGTWKKASALDREVFYDTNGKEIKMVRGQTWVELVPAKNAVTY</sequence>
<feature type="domain" description="DUF3048" evidence="2">
    <location>
        <begin position="83"/>
        <end position="169"/>
    </location>
</feature>
<evidence type="ECO:0000313" key="5">
    <source>
        <dbReference type="Proteomes" id="UP000034293"/>
    </source>
</evidence>
<protein>
    <recommendedName>
        <fullName evidence="6">PT repeat-containing protein</fullName>
    </recommendedName>
</protein>
<dbReference type="InterPro" id="IPR023158">
    <property type="entry name" value="YerB-like_sf"/>
</dbReference>
<evidence type="ECO:0000259" key="2">
    <source>
        <dbReference type="Pfam" id="PF11258"/>
    </source>
</evidence>
<dbReference type="SUPFAM" id="SSF159774">
    <property type="entry name" value="YerB-like"/>
    <property type="match status" value="2"/>
</dbReference>
<dbReference type="InterPro" id="IPR021416">
    <property type="entry name" value="DUF3048_N"/>
</dbReference>
<proteinExistence type="predicted"/>
<evidence type="ECO:0000259" key="3">
    <source>
        <dbReference type="Pfam" id="PF17479"/>
    </source>
</evidence>
<feature type="transmembrane region" description="Helical" evidence="1">
    <location>
        <begin position="16"/>
        <end position="39"/>
    </location>
</feature>
<evidence type="ECO:0000313" key="4">
    <source>
        <dbReference type="EMBL" id="KKR62279.1"/>
    </source>
</evidence>
<dbReference type="AlphaFoldDB" id="A0A0G0SBP7"/>
<name>A0A0G0SBP7_9BACT</name>
<evidence type="ECO:0000256" key="1">
    <source>
        <dbReference type="SAM" id="Phobius"/>
    </source>
</evidence>
<dbReference type="Gene3D" id="3.50.90.10">
    <property type="entry name" value="YerB-like"/>
    <property type="match status" value="1"/>
</dbReference>
<dbReference type="Pfam" id="PF11258">
    <property type="entry name" value="DUF3048"/>
    <property type="match status" value="1"/>
</dbReference>
<reference evidence="4 5" key="1">
    <citation type="journal article" date="2015" name="Nature">
        <title>rRNA introns, odd ribosomes, and small enigmatic genomes across a large radiation of phyla.</title>
        <authorList>
            <person name="Brown C.T."/>
            <person name="Hug L.A."/>
            <person name="Thomas B.C."/>
            <person name="Sharon I."/>
            <person name="Castelle C.J."/>
            <person name="Singh A."/>
            <person name="Wilkins M.J."/>
            <person name="Williams K.H."/>
            <person name="Banfield J.F."/>
        </authorList>
    </citation>
    <scope>NUCLEOTIDE SEQUENCE [LARGE SCALE GENOMIC DNA]</scope>
</reference>
<accession>A0A0G0SBP7</accession>